<dbReference type="PANTHER" id="PTHR19446">
    <property type="entry name" value="REVERSE TRANSCRIPTASES"/>
    <property type="match status" value="1"/>
</dbReference>
<evidence type="ECO:0000313" key="3">
    <source>
        <dbReference type="Ensembl" id="ENSSSCP00050004431.1"/>
    </source>
</evidence>
<dbReference type="PROSITE" id="PS50878">
    <property type="entry name" value="RT_POL"/>
    <property type="match status" value="1"/>
</dbReference>
<dbReference type="SUPFAM" id="SSF56672">
    <property type="entry name" value="DNA/RNA polymerases"/>
    <property type="match status" value="1"/>
</dbReference>
<dbReference type="Proteomes" id="UP000694571">
    <property type="component" value="Unplaced"/>
</dbReference>
<evidence type="ECO:0000259" key="2">
    <source>
        <dbReference type="PROSITE" id="PS50878"/>
    </source>
</evidence>
<proteinExistence type="predicted"/>
<dbReference type="Pfam" id="PF00078">
    <property type="entry name" value="RVT_1"/>
    <property type="match status" value="1"/>
</dbReference>
<feature type="domain" description="Reverse transcriptase" evidence="2">
    <location>
        <begin position="70"/>
        <end position="345"/>
    </location>
</feature>
<dbReference type="AlphaFoldDB" id="A0A8D1K3D5"/>
<sequence>MDNFLEIYSLPKLNQEEIDQLNRAITRNEIEYVIKTLPTNKSPGPDGFTGEFYQTYKEDLVPILLKLFQKVEEEGTLSKTFYDTTITLIPKPGRDTTKKENYRPISSMNIDAKILNKILANQIQQHIKKIVQHDQVGCIPGSQGWLNICKSIKVIHHINKRKVKNHMIISIDAEKAFDKVQHPFMIKTLTKVSTEGTFLNIIKATYDKPTANIILNGEKLKAFPLKSGTRQGCPLPLLLFNIILEVLVTAIRKTKEIKGFQIGREEVKLSLYANDMILYIENPKDSTQKLLELINKFSKVAGYKINIQKSVAFLYTDNEILEKEYRNTIPFKIVPQKIKYLGIHLTEEVKDLYAEN</sequence>
<evidence type="ECO:0000256" key="1">
    <source>
        <dbReference type="ARBA" id="ARBA00012493"/>
    </source>
</evidence>
<dbReference type="Ensembl" id="ENSSSCT00050010347.1">
    <property type="protein sequence ID" value="ENSSSCP00050004431.1"/>
    <property type="gene ID" value="ENSSSCG00050007602.1"/>
</dbReference>
<dbReference type="GO" id="GO:0003964">
    <property type="term" value="F:RNA-directed DNA polymerase activity"/>
    <property type="evidence" value="ECO:0007669"/>
    <property type="project" value="UniProtKB-EC"/>
</dbReference>
<dbReference type="InterPro" id="IPR000477">
    <property type="entry name" value="RT_dom"/>
</dbReference>
<dbReference type="EC" id="2.7.7.49" evidence="1"/>
<dbReference type="CDD" id="cd01650">
    <property type="entry name" value="RT_nLTR_like"/>
    <property type="match status" value="1"/>
</dbReference>
<reference evidence="3" key="1">
    <citation type="submission" date="2025-08" db="UniProtKB">
        <authorList>
            <consortium name="Ensembl"/>
        </authorList>
    </citation>
    <scope>IDENTIFICATION</scope>
</reference>
<organism evidence="3 4">
    <name type="scientific">Sus scrofa</name>
    <name type="common">Pig</name>
    <dbReference type="NCBI Taxonomy" id="9823"/>
    <lineage>
        <taxon>Eukaryota</taxon>
        <taxon>Metazoa</taxon>
        <taxon>Chordata</taxon>
        <taxon>Craniata</taxon>
        <taxon>Vertebrata</taxon>
        <taxon>Euteleostomi</taxon>
        <taxon>Mammalia</taxon>
        <taxon>Eutheria</taxon>
        <taxon>Laurasiatheria</taxon>
        <taxon>Artiodactyla</taxon>
        <taxon>Suina</taxon>
        <taxon>Suidae</taxon>
        <taxon>Sus</taxon>
    </lineage>
</organism>
<evidence type="ECO:0000313" key="4">
    <source>
        <dbReference type="Proteomes" id="UP000694571"/>
    </source>
</evidence>
<protein>
    <recommendedName>
        <fullName evidence="1">RNA-directed DNA polymerase</fullName>
        <ecNumber evidence="1">2.7.7.49</ecNumber>
    </recommendedName>
</protein>
<name>A0A8D1K3D5_PIG</name>
<accession>A0A8D1K3D5</accession>
<dbReference type="InterPro" id="IPR043502">
    <property type="entry name" value="DNA/RNA_pol_sf"/>
</dbReference>